<sequence>MPSGTPYRVAIVGAGAIAGAHLSAVEAVGDRAQVVAVADLDAERATAFAAEHGIAQAFGDLATLLAEARPDLVSICTPPGAHREAVAAVLASGAWVWCEKPPALSLAEYDAMAAAEGENGPYVGYVFQHRFGSAASTLRRQVAEGTLGRPHVAVCHTLWYRDHDYYAVPWRGRWETEGGGPAMGHGIHQMDLMLSLLGDWHEIRALMGTLDRDVSTEDVSVAAVSFSSGALASVVNSVLSPRQESYLRFDFTDATVEVSHLYGYDNSHWTWTPREGVEADGWAPETDEASSHAAQLSAYLDAMDAGVRPPASGHDGRRSLELVTGLYQSAITGRPVLRTDLTEDNPFYTQLDGGGQYKPVRPGRPEELS</sequence>
<dbReference type="SUPFAM" id="SSF51735">
    <property type="entry name" value="NAD(P)-binding Rossmann-fold domains"/>
    <property type="match status" value="1"/>
</dbReference>
<dbReference type="PANTHER" id="PTHR43249:SF1">
    <property type="entry name" value="D-GLUCOSIDE 3-DEHYDROGENASE"/>
    <property type="match status" value="1"/>
</dbReference>
<name>A0ABT9PD60_9ACTN</name>
<evidence type="ECO:0000259" key="3">
    <source>
        <dbReference type="Pfam" id="PF22725"/>
    </source>
</evidence>
<dbReference type="SUPFAM" id="SSF55347">
    <property type="entry name" value="Glyceraldehyde-3-phosphate dehydrogenase-like, C-terminal domain"/>
    <property type="match status" value="1"/>
</dbReference>
<comment type="caution">
    <text evidence="4">The sequence shown here is derived from an EMBL/GenBank/DDBJ whole genome shotgun (WGS) entry which is preliminary data.</text>
</comment>
<evidence type="ECO:0000256" key="1">
    <source>
        <dbReference type="SAM" id="MobiDB-lite"/>
    </source>
</evidence>
<dbReference type="PANTHER" id="PTHR43249">
    <property type="entry name" value="UDP-N-ACETYL-2-AMINO-2-DEOXY-D-GLUCURONATE OXIDASE"/>
    <property type="match status" value="1"/>
</dbReference>
<feature type="domain" description="GFO/IDH/MocA-like oxidoreductase" evidence="3">
    <location>
        <begin position="137"/>
        <end position="255"/>
    </location>
</feature>
<reference evidence="4 5" key="1">
    <citation type="submission" date="2023-07" db="EMBL/GenBank/DDBJ databases">
        <title>Sequencing the genomes of 1000 actinobacteria strains.</title>
        <authorList>
            <person name="Klenk H.-P."/>
        </authorList>
    </citation>
    <scope>NUCLEOTIDE SEQUENCE [LARGE SCALE GENOMIC DNA]</scope>
    <source>
        <strain evidence="4 5">DSM 44388</strain>
    </source>
</reference>
<dbReference type="EMBL" id="JAUSQZ010000001">
    <property type="protein sequence ID" value="MDP9829910.1"/>
    <property type="molecule type" value="Genomic_DNA"/>
</dbReference>
<feature type="region of interest" description="Disordered" evidence="1">
    <location>
        <begin position="347"/>
        <end position="369"/>
    </location>
</feature>
<evidence type="ECO:0000259" key="2">
    <source>
        <dbReference type="Pfam" id="PF01408"/>
    </source>
</evidence>
<gene>
    <name evidence="4" type="ORF">J2S57_005659</name>
</gene>
<organism evidence="4 5">
    <name type="scientific">Kineosporia succinea</name>
    <dbReference type="NCBI Taxonomy" id="84632"/>
    <lineage>
        <taxon>Bacteria</taxon>
        <taxon>Bacillati</taxon>
        <taxon>Actinomycetota</taxon>
        <taxon>Actinomycetes</taxon>
        <taxon>Kineosporiales</taxon>
        <taxon>Kineosporiaceae</taxon>
        <taxon>Kineosporia</taxon>
    </lineage>
</organism>
<dbReference type="Gene3D" id="3.40.50.720">
    <property type="entry name" value="NAD(P)-binding Rossmann-like Domain"/>
    <property type="match status" value="1"/>
</dbReference>
<proteinExistence type="predicted"/>
<dbReference type="Proteomes" id="UP001235712">
    <property type="component" value="Unassembled WGS sequence"/>
</dbReference>
<dbReference type="Pfam" id="PF01408">
    <property type="entry name" value="GFO_IDH_MocA"/>
    <property type="match status" value="1"/>
</dbReference>
<feature type="domain" description="Gfo/Idh/MocA-like oxidoreductase N-terminal" evidence="2">
    <location>
        <begin position="8"/>
        <end position="121"/>
    </location>
</feature>
<evidence type="ECO:0000313" key="4">
    <source>
        <dbReference type="EMBL" id="MDP9829910.1"/>
    </source>
</evidence>
<keyword evidence="5" id="KW-1185">Reference proteome</keyword>
<dbReference type="InterPro" id="IPR052515">
    <property type="entry name" value="Gfo/Idh/MocA_Oxidoreductase"/>
</dbReference>
<evidence type="ECO:0000313" key="5">
    <source>
        <dbReference type="Proteomes" id="UP001235712"/>
    </source>
</evidence>
<dbReference type="Gene3D" id="3.30.360.10">
    <property type="entry name" value="Dihydrodipicolinate Reductase, domain 2"/>
    <property type="match status" value="1"/>
</dbReference>
<dbReference type="InterPro" id="IPR055170">
    <property type="entry name" value="GFO_IDH_MocA-like_dom"/>
</dbReference>
<protein>
    <submittedName>
        <fullName evidence="4">Dehydrogenase</fullName>
    </submittedName>
</protein>
<dbReference type="InterPro" id="IPR000683">
    <property type="entry name" value="Gfo/Idh/MocA-like_OxRdtase_N"/>
</dbReference>
<accession>A0ABT9PD60</accession>
<dbReference type="RefSeq" id="WP_307248582.1">
    <property type="nucleotide sequence ID" value="NZ_JAUSQZ010000001.1"/>
</dbReference>
<dbReference type="Pfam" id="PF22725">
    <property type="entry name" value="GFO_IDH_MocA_C3"/>
    <property type="match status" value="1"/>
</dbReference>
<dbReference type="InterPro" id="IPR036291">
    <property type="entry name" value="NAD(P)-bd_dom_sf"/>
</dbReference>